<reference evidence="14" key="1">
    <citation type="submission" date="2018-04" db="EMBL/GenBank/DDBJ databases">
        <authorList>
            <person name="Watanabe M."/>
            <person name="Kojima H."/>
        </authorList>
    </citation>
    <scope>NUCLEOTIDE SEQUENCE [LARGE SCALE GENOMIC DNA]</scope>
    <source>
        <strain evidence="14">Dysh456</strain>
    </source>
</reference>
<dbReference type="GO" id="GO:0015721">
    <property type="term" value="P:bile acid and bile salt transport"/>
    <property type="evidence" value="ECO:0007669"/>
    <property type="project" value="UniProtKB-ARBA"/>
</dbReference>
<feature type="region of interest" description="Disordered" evidence="9">
    <location>
        <begin position="35"/>
        <end position="96"/>
    </location>
</feature>
<dbReference type="Gene3D" id="2.40.30.170">
    <property type="match status" value="1"/>
</dbReference>
<gene>
    <name evidence="13" type="ORF">ALSL_0195</name>
</gene>
<keyword evidence="14" id="KW-1185">Reference proteome</keyword>
<keyword evidence="4" id="KW-1003">Cell membrane</keyword>
<dbReference type="InterPro" id="IPR058634">
    <property type="entry name" value="AaeA-lik-b-barrel"/>
</dbReference>
<dbReference type="Pfam" id="PF25885">
    <property type="entry name" value="HH_EMRA"/>
    <property type="match status" value="1"/>
</dbReference>
<sequence>MNAPGETPASHDGAARPYKYEYKYRYKYGAACPPGTGDAGDAPAGNAPAGGADAGEPADGRRPDDRQGPQDAQGQAGADDRDSAKQGGNDGHDEDADTRKRNRLLLILAAVFVLAGAAWLLYYLLVMRRYASTDDAYVQGHQVAITARVAGTVVEVAVDDTDRVHAGQVLVRLDPVDARTRLAQAAGQLAQAVRQAQQAVAQASLTDASVAQRQADYARALADYERRRPLLAKHAIAPEELDTARRQLESARAALRQAERQSIASHVLVDGTRVREQPAVQQARAQYRQAWVDDQRNAIVAPIEGYAARRQVEVGQQVQPGQTLLTVVPLDRLWVDANFKETQLAHLRIGQPVEVVADIDSDITYHGKVVGLSPGTGSAFSLLPPENATGNWIKVVQRLPVRVSLDASELRQHPLRIGLSTTATVDTADRSGPVLAPTAREQPLMATAVYERELRNADAAAEAIIRANLVMPDADAPASGPVPAKAH</sequence>
<dbReference type="SUPFAM" id="SSF111369">
    <property type="entry name" value="HlyD-like secretion proteins"/>
    <property type="match status" value="2"/>
</dbReference>
<evidence type="ECO:0000256" key="7">
    <source>
        <dbReference type="ARBA" id="ARBA00022989"/>
    </source>
</evidence>
<dbReference type="AlphaFoldDB" id="A0A2Z6E1U4"/>
<keyword evidence="7 10" id="KW-1133">Transmembrane helix</keyword>
<reference evidence="14" key="2">
    <citation type="submission" date="2018-06" db="EMBL/GenBank/DDBJ databases">
        <title>Genome sequence of Rhodanobacteraceae bacterium strain Dysh456.</title>
        <authorList>
            <person name="Fukui M."/>
        </authorList>
    </citation>
    <scope>NUCLEOTIDE SEQUENCE [LARGE SCALE GENOMIC DNA]</scope>
    <source>
        <strain evidence="14">Dysh456</strain>
    </source>
</reference>
<comment type="similarity">
    <text evidence="2">Belongs to the membrane fusion protein (MFP) (TC 8.A.1) family.</text>
</comment>
<dbReference type="PANTHER" id="PTHR30386">
    <property type="entry name" value="MEMBRANE FUSION SUBUNIT OF EMRAB-TOLC MULTIDRUG EFFLUX PUMP"/>
    <property type="match status" value="1"/>
</dbReference>
<dbReference type="EMBL" id="AP018560">
    <property type="protein sequence ID" value="BBD78867.1"/>
    <property type="molecule type" value="Genomic_DNA"/>
</dbReference>
<keyword evidence="6 10" id="KW-0812">Transmembrane</keyword>
<dbReference type="InterPro" id="IPR058633">
    <property type="entry name" value="EmrA/FarA_HH"/>
</dbReference>
<dbReference type="KEGG" id="rbd:ALSL_0195"/>
<dbReference type="InterPro" id="IPR050739">
    <property type="entry name" value="MFP"/>
</dbReference>
<evidence type="ECO:0000259" key="11">
    <source>
        <dbReference type="Pfam" id="PF25885"/>
    </source>
</evidence>
<feature type="domain" description="Multidrug export protein EmrA/FarA alpha-helical hairpin" evidence="11">
    <location>
        <begin position="177"/>
        <end position="296"/>
    </location>
</feature>
<keyword evidence="3" id="KW-0813">Transport</keyword>
<dbReference type="GO" id="GO:0046677">
    <property type="term" value="P:response to antibiotic"/>
    <property type="evidence" value="ECO:0007669"/>
    <property type="project" value="UniProtKB-ARBA"/>
</dbReference>
<dbReference type="GO" id="GO:1990961">
    <property type="term" value="P:xenobiotic detoxification by transmembrane export across the plasma membrane"/>
    <property type="evidence" value="ECO:0007669"/>
    <property type="project" value="UniProtKB-ARBA"/>
</dbReference>
<dbReference type="Proteomes" id="UP000270530">
    <property type="component" value="Chromosome"/>
</dbReference>
<dbReference type="Pfam" id="PF25963">
    <property type="entry name" value="Beta-barrel_AAEA"/>
    <property type="match status" value="1"/>
</dbReference>
<organism evidence="13 14">
    <name type="scientific">Aerosticca soli</name>
    <dbReference type="NCBI Taxonomy" id="2010829"/>
    <lineage>
        <taxon>Bacteria</taxon>
        <taxon>Pseudomonadati</taxon>
        <taxon>Pseudomonadota</taxon>
        <taxon>Gammaproteobacteria</taxon>
        <taxon>Lysobacterales</taxon>
        <taxon>Rhodanobacteraceae</taxon>
        <taxon>Aerosticca</taxon>
    </lineage>
</organism>
<keyword evidence="5" id="KW-0997">Cell inner membrane</keyword>
<evidence type="ECO:0000256" key="2">
    <source>
        <dbReference type="ARBA" id="ARBA00009477"/>
    </source>
</evidence>
<evidence type="ECO:0000256" key="5">
    <source>
        <dbReference type="ARBA" id="ARBA00022519"/>
    </source>
</evidence>
<evidence type="ECO:0000313" key="14">
    <source>
        <dbReference type="Proteomes" id="UP000270530"/>
    </source>
</evidence>
<evidence type="ECO:0000256" key="8">
    <source>
        <dbReference type="ARBA" id="ARBA00023136"/>
    </source>
</evidence>
<keyword evidence="8 10" id="KW-0472">Membrane</keyword>
<evidence type="ECO:0000256" key="4">
    <source>
        <dbReference type="ARBA" id="ARBA00022475"/>
    </source>
</evidence>
<evidence type="ECO:0000256" key="1">
    <source>
        <dbReference type="ARBA" id="ARBA00004383"/>
    </source>
</evidence>
<accession>A0A2Z6E1U4</accession>
<feature type="transmembrane region" description="Helical" evidence="10">
    <location>
        <begin position="104"/>
        <end position="125"/>
    </location>
</feature>
<dbReference type="PANTHER" id="PTHR30386:SF19">
    <property type="entry name" value="MULTIDRUG EXPORT PROTEIN EMRA-RELATED"/>
    <property type="match status" value="1"/>
</dbReference>
<proteinExistence type="inferred from homology"/>
<evidence type="ECO:0000256" key="10">
    <source>
        <dbReference type="SAM" id="Phobius"/>
    </source>
</evidence>
<feature type="compositionally biased region" description="Basic and acidic residues" evidence="9">
    <location>
        <begin position="58"/>
        <end position="68"/>
    </location>
</feature>
<dbReference type="RefSeq" id="WP_198410663.1">
    <property type="nucleotide sequence ID" value="NZ_AP018560.1"/>
</dbReference>
<protein>
    <submittedName>
        <fullName evidence="13">Membrane fusion component of tripartite multidrug resistance system</fullName>
    </submittedName>
</protein>
<dbReference type="Gene3D" id="2.40.50.100">
    <property type="match status" value="1"/>
</dbReference>
<feature type="compositionally biased region" description="Low complexity" evidence="9">
    <location>
        <begin position="35"/>
        <end position="57"/>
    </location>
</feature>
<evidence type="ECO:0000256" key="3">
    <source>
        <dbReference type="ARBA" id="ARBA00022448"/>
    </source>
</evidence>
<evidence type="ECO:0000313" key="13">
    <source>
        <dbReference type="EMBL" id="BBD78867.1"/>
    </source>
</evidence>
<name>A0A2Z6E1U4_9GAMM</name>
<comment type="subcellular location">
    <subcellularLocation>
        <location evidence="1">Cell inner membrane</location>
        <topology evidence="1">Single-pass membrane protein</topology>
        <orientation evidence="1">Periplasmic side</orientation>
    </subcellularLocation>
</comment>
<evidence type="ECO:0000259" key="12">
    <source>
        <dbReference type="Pfam" id="PF25963"/>
    </source>
</evidence>
<evidence type="ECO:0000256" key="9">
    <source>
        <dbReference type="SAM" id="MobiDB-lite"/>
    </source>
</evidence>
<evidence type="ECO:0000256" key="6">
    <source>
        <dbReference type="ARBA" id="ARBA00022692"/>
    </source>
</evidence>
<dbReference type="GO" id="GO:0005886">
    <property type="term" value="C:plasma membrane"/>
    <property type="evidence" value="ECO:0007669"/>
    <property type="project" value="UniProtKB-SubCell"/>
</dbReference>
<feature type="domain" description="p-hydroxybenzoic acid efflux pump subunit AaeA-like beta-barrel" evidence="12">
    <location>
        <begin position="334"/>
        <end position="425"/>
    </location>
</feature>
<dbReference type="FunFam" id="2.40.30.170:FF:000003">
    <property type="entry name" value="Multidrug resistance protein A"/>
    <property type="match status" value="1"/>
</dbReference>